<reference evidence="2 3" key="1">
    <citation type="journal article" date="2008" name="Nature">
        <title>The genome of Laccaria bicolor provides insights into mycorrhizal symbiosis.</title>
        <authorList>
            <person name="Martin F."/>
            <person name="Aerts A."/>
            <person name="Ahren D."/>
            <person name="Brun A."/>
            <person name="Danchin E.G.J."/>
            <person name="Duchaussoy F."/>
            <person name="Gibon J."/>
            <person name="Kohler A."/>
            <person name="Lindquist E."/>
            <person name="Pereda V."/>
            <person name="Salamov A."/>
            <person name="Shapiro H.J."/>
            <person name="Wuyts J."/>
            <person name="Blaudez D."/>
            <person name="Buee M."/>
            <person name="Brokstein P."/>
            <person name="Canbaeck B."/>
            <person name="Cohen D."/>
            <person name="Courty P.E."/>
            <person name="Coutinho P.M."/>
            <person name="Delaruelle C."/>
            <person name="Detter J.C."/>
            <person name="Deveau A."/>
            <person name="DiFazio S."/>
            <person name="Duplessis S."/>
            <person name="Fraissinet-Tachet L."/>
            <person name="Lucic E."/>
            <person name="Frey-Klett P."/>
            <person name="Fourrey C."/>
            <person name="Feussner I."/>
            <person name="Gay G."/>
            <person name="Grimwood J."/>
            <person name="Hoegger P.J."/>
            <person name="Jain P."/>
            <person name="Kilaru S."/>
            <person name="Labbe J."/>
            <person name="Lin Y.C."/>
            <person name="Legue V."/>
            <person name="Le Tacon F."/>
            <person name="Marmeisse R."/>
            <person name="Melayah D."/>
            <person name="Montanini B."/>
            <person name="Muratet M."/>
            <person name="Nehls U."/>
            <person name="Niculita-Hirzel H."/>
            <person name="Oudot-Le Secq M.P."/>
            <person name="Peter M."/>
            <person name="Quesneville H."/>
            <person name="Rajashekar B."/>
            <person name="Reich M."/>
            <person name="Rouhier N."/>
            <person name="Schmutz J."/>
            <person name="Yin T."/>
            <person name="Chalot M."/>
            <person name="Henrissat B."/>
            <person name="Kuees U."/>
            <person name="Lucas S."/>
            <person name="Van de Peer Y."/>
            <person name="Podila G.K."/>
            <person name="Polle A."/>
            <person name="Pukkila P.J."/>
            <person name="Richardson P.M."/>
            <person name="Rouze P."/>
            <person name="Sanders I.R."/>
            <person name="Stajich J.E."/>
            <person name="Tunlid A."/>
            <person name="Tuskan G."/>
            <person name="Grigoriev I.V."/>
        </authorList>
    </citation>
    <scope>NUCLEOTIDE SEQUENCE [LARGE SCALE GENOMIC DNA]</scope>
    <source>
        <strain evidence="3">S238N-H82 / ATCC MYA-4686</strain>
    </source>
</reference>
<evidence type="ECO:0000313" key="3">
    <source>
        <dbReference type="Proteomes" id="UP000001194"/>
    </source>
</evidence>
<evidence type="ECO:0000313" key="2">
    <source>
        <dbReference type="EMBL" id="EDR03402.1"/>
    </source>
</evidence>
<feature type="region of interest" description="Disordered" evidence="1">
    <location>
        <begin position="89"/>
        <end position="111"/>
    </location>
</feature>
<dbReference type="KEGG" id="lbc:LACBIDRAFT_331494"/>
<dbReference type="Proteomes" id="UP000001194">
    <property type="component" value="Unassembled WGS sequence"/>
</dbReference>
<keyword evidence="3" id="KW-1185">Reference proteome</keyword>
<protein>
    <submittedName>
        <fullName evidence="2">Predicted protein</fullName>
    </submittedName>
</protein>
<organism evidence="3">
    <name type="scientific">Laccaria bicolor (strain S238N-H82 / ATCC MYA-4686)</name>
    <name type="common">Bicoloured deceiver</name>
    <name type="synonym">Laccaria laccata var. bicolor</name>
    <dbReference type="NCBI Taxonomy" id="486041"/>
    <lineage>
        <taxon>Eukaryota</taxon>
        <taxon>Fungi</taxon>
        <taxon>Dikarya</taxon>
        <taxon>Basidiomycota</taxon>
        <taxon>Agaricomycotina</taxon>
        <taxon>Agaricomycetes</taxon>
        <taxon>Agaricomycetidae</taxon>
        <taxon>Agaricales</taxon>
        <taxon>Agaricineae</taxon>
        <taxon>Hydnangiaceae</taxon>
        <taxon>Laccaria</taxon>
    </lineage>
</organism>
<sequence>MRKSSHPRTNAKALQFWQTLALPRTQIIQQHLVGTAHRFEPSLDSASQEPGPEAVRVQRLIRVLASIGVPFFRNAGVLGGTPAPIGSRIPFRTQAGGCTKPDKRQCPSMQRGVKDNWGARRYLIDKVARLKVYNQVLTTNDNPLSPLQNGDPHPFTPSKSISKCLFDGIARRNFSHVTLPALNACSNIGATSDRALQHIFTKSLPRRWNSNGRRADRLRRELTTRTRLRGPRQIDQDSFRGTCEHRTKKISNRDEAKTTAKTYRTTSTFTIAVLE</sequence>
<accession>B0DPM6</accession>
<dbReference type="GeneID" id="6081554"/>
<evidence type="ECO:0000256" key="1">
    <source>
        <dbReference type="SAM" id="MobiDB-lite"/>
    </source>
</evidence>
<dbReference type="EMBL" id="DS547124">
    <property type="protein sequence ID" value="EDR03402.1"/>
    <property type="molecule type" value="Genomic_DNA"/>
</dbReference>
<dbReference type="AlphaFoldDB" id="B0DPM6"/>
<dbReference type="HOGENOM" id="CLU_1012177_0_0_1"/>
<gene>
    <name evidence="2" type="ORF">LACBIDRAFT_331494</name>
</gene>
<name>B0DPM6_LACBS</name>
<dbReference type="RefSeq" id="XP_001885858.1">
    <property type="nucleotide sequence ID" value="XM_001885823.1"/>
</dbReference>
<dbReference type="InParanoid" id="B0DPM6"/>
<proteinExistence type="predicted"/>